<comment type="caution">
    <text evidence="1">The sequence shown here is derived from an EMBL/GenBank/DDBJ whole genome shotgun (WGS) entry which is preliminary data.</text>
</comment>
<proteinExistence type="predicted"/>
<dbReference type="EMBL" id="DQVW01000082">
    <property type="protein sequence ID" value="HIQ32707.1"/>
    <property type="molecule type" value="Genomic_DNA"/>
</dbReference>
<sequence>MSPRYLIFIILLSLLSCYALDVEYKWASTIPIKYIPLSSITNEDELNYYLNNEDIVIFYIDEEFNRRRDDWKLYKLNVTRVTPERLPDYGEYLFVDLGNSIVLYPEGFRTSTTKYVFRDKYGNLIYCPPKPVNDTKYIPKHVPPRYVEVPGKIPRYDGYALITNGTFILYPEKYVVRRDDGSLIYYPPMNASEDSEYREVYGYT</sequence>
<reference evidence="1" key="1">
    <citation type="journal article" date="2020" name="ISME J.">
        <title>Gammaproteobacteria mediating utilization of methyl-, sulfur- and petroleum organic compounds in deep ocean hydrothermal plumes.</title>
        <authorList>
            <person name="Zhou Z."/>
            <person name="Liu Y."/>
            <person name="Pan J."/>
            <person name="Cron B.R."/>
            <person name="Toner B.M."/>
            <person name="Anantharaman K."/>
            <person name="Breier J.A."/>
            <person name="Dick G.J."/>
            <person name="Li M."/>
        </authorList>
    </citation>
    <scope>NUCLEOTIDE SEQUENCE</scope>
    <source>
        <strain evidence="1">SZUA-1534</strain>
    </source>
</reference>
<protein>
    <recommendedName>
        <fullName evidence="3">Lipoprotein</fullName>
    </recommendedName>
</protein>
<gene>
    <name evidence="1" type="ORF">EYH55_04430</name>
</gene>
<evidence type="ECO:0000313" key="2">
    <source>
        <dbReference type="Proteomes" id="UP000623215"/>
    </source>
</evidence>
<organism evidence="1 2">
    <name type="scientific">Methanothermococcus okinawensis</name>
    <dbReference type="NCBI Taxonomy" id="155863"/>
    <lineage>
        <taxon>Archaea</taxon>
        <taxon>Methanobacteriati</taxon>
        <taxon>Methanobacteriota</taxon>
        <taxon>Methanomada group</taxon>
        <taxon>Methanococci</taxon>
        <taxon>Methanococcales</taxon>
        <taxon>Methanococcaceae</taxon>
        <taxon>Methanothermococcus</taxon>
    </lineage>
</organism>
<accession>A0A833EDI6</accession>
<evidence type="ECO:0000313" key="1">
    <source>
        <dbReference type="EMBL" id="HIQ32707.1"/>
    </source>
</evidence>
<dbReference type="AlphaFoldDB" id="A0A833EDI6"/>
<dbReference type="PROSITE" id="PS51257">
    <property type="entry name" value="PROKAR_LIPOPROTEIN"/>
    <property type="match status" value="1"/>
</dbReference>
<feature type="non-terminal residue" evidence="1">
    <location>
        <position position="204"/>
    </location>
</feature>
<evidence type="ECO:0008006" key="3">
    <source>
        <dbReference type="Google" id="ProtNLM"/>
    </source>
</evidence>
<dbReference type="Proteomes" id="UP000623215">
    <property type="component" value="Unassembled WGS sequence"/>
</dbReference>
<name>A0A833EDI6_9EURY</name>